<dbReference type="EMBL" id="FNFX01000005">
    <property type="protein sequence ID" value="SDK79298.1"/>
    <property type="molecule type" value="Genomic_DNA"/>
</dbReference>
<sequence>MMDFKVLSAFYLIPLCISAIGGLLEFRNCKFATTRHAISKAFFLAFRSMVPVLNIFSAILYLITCGTYTWKKSGAWKKSGQ</sequence>
<dbReference type="RefSeq" id="WP_245652836.1">
    <property type="nucleotide sequence ID" value="NZ_FNFX01000005.1"/>
</dbReference>
<keyword evidence="1" id="KW-0472">Membrane</keyword>
<proteinExistence type="predicted"/>
<protein>
    <submittedName>
        <fullName evidence="2">Uncharacterized protein</fullName>
    </submittedName>
</protein>
<dbReference type="STRING" id="492660.SAMN05192566_2442"/>
<feature type="transmembrane region" description="Helical" evidence="1">
    <location>
        <begin position="44"/>
        <end position="63"/>
    </location>
</feature>
<keyword evidence="3" id="KW-1185">Reference proteome</keyword>
<reference evidence="3" key="1">
    <citation type="submission" date="2016-10" db="EMBL/GenBank/DDBJ databases">
        <authorList>
            <person name="Varghese N."/>
            <person name="Submissions S."/>
        </authorList>
    </citation>
    <scope>NUCLEOTIDE SEQUENCE [LARGE SCALE GENOMIC DNA]</scope>
    <source>
        <strain evidence="3">CBMB127</strain>
    </source>
</reference>
<feature type="transmembrane region" description="Helical" evidence="1">
    <location>
        <begin position="6"/>
        <end position="24"/>
    </location>
</feature>
<evidence type="ECO:0000313" key="2">
    <source>
        <dbReference type="EMBL" id="SDK79298.1"/>
    </source>
</evidence>
<keyword evidence="1" id="KW-1133">Transmembrane helix</keyword>
<organism evidence="2 3">
    <name type="scientific">Methylophilus rhizosphaerae</name>
    <dbReference type="NCBI Taxonomy" id="492660"/>
    <lineage>
        <taxon>Bacteria</taxon>
        <taxon>Pseudomonadati</taxon>
        <taxon>Pseudomonadota</taxon>
        <taxon>Betaproteobacteria</taxon>
        <taxon>Nitrosomonadales</taxon>
        <taxon>Methylophilaceae</taxon>
        <taxon>Methylophilus</taxon>
    </lineage>
</organism>
<gene>
    <name evidence="2" type="ORF">SAMN05192566_2442</name>
</gene>
<evidence type="ECO:0000256" key="1">
    <source>
        <dbReference type="SAM" id="Phobius"/>
    </source>
</evidence>
<accession>A0A1G9ETD3</accession>
<keyword evidence="1" id="KW-0812">Transmembrane</keyword>
<evidence type="ECO:0000313" key="3">
    <source>
        <dbReference type="Proteomes" id="UP000198629"/>
    </source>
</evidence>
<dbReference type="AlphaFoldDB" id="A0A1G9ETD3"/>
<dbReference type="Proteomes" id="UP000198629">
    <property type="component" value="Unassembled WGS sequence"/>
</dbReference>
<name>A0A1G9ETD3_9PROT</name>